<dbReference type="Gene3D" id="3.40.1000.10">
    <property type="entry name" value="Mog1/PsbP, alpha/beta/alpha sandwich"/>
    <property type="match status" value="1"/>
</dbReference>
<dbReference type="EMBL" id="QNRT01000013">
    <property type="protein sequence ID" value="RBP47009.1"/>
    <property type="molecule type" value="Genomic_DNA"/>
</dbReference>
<dbReference type="Proteomes" id="UP000253083">
    <property type="component" value="Unassembled WGS sequence"/>
</dbReference>
<sequence>MASDLSKTKEIKYNGGVVTFSVPIDWKEEYGDDGGGTFYEDSPTSGTFRINLLTLRSPSQISKKDVGAVLDGISPSETTKFLENGNAYKMYKNNVCESGQEITIIYWSLANVIEPNNARLANFSYSVLTENETNENVIKEIKFLTEQIEKASFMEQIANGI</sequence>
<evidence type="ECO:0000313" key="1">
    <source>
        <dbReference type="EMBL" id="RBP47009.1"/>
    </source>
</evidence>
<reference evidence="1 2" key="1">
    <citation type="submission" date="2018-06" db="EMBL/GenBank/DDBJ databases">
        <title>Genomic Encyclopedia of Type Strains, Phase IV (KMG-IV): sequencing the most valuable type-strain genomes for metagenomic binning, comparative biology and taxonomic classification.</title>
        <authorList>
            <person name="Goeker M."/>
        </authorList>
    </citation>
    <scope>NUCLEOTIDE SEQUENCE [LARGE SCALE GENOMIC DNA]</scope>
    <source>
        <strain evidence="1 2">DSM 24032</strain>
    </source>
</reference>
<dbReference type="AlphaFoldDB" id="A0A395JHA5"/>
<evidence type="ECO:0000313" key="2">
    <source>
        <dbReference type="Proteomes" id="UP000253083"/>
    </source>
</evidence>
<dbReference type="InParanoid" id="A0A395JHA5"/>
<comment type="caution">
    <text evidence="1">The sequence shown here is derived from an EMBL/GenBank/DDBJ whole genome shotgun (WGS) entry which is preliminary data.</text>
</comment>
<protein>
    <submittedName>
        <fullName evidence="1">Uncharacterized protein</fullName>
    </submittedName>
</protein>
<keyword evidence="2" id="KW-1185">Reference proteome</keyword>
<gene>
    <name evidence="1" type="ORF">DFR28_1133</name>
</gene>
<organism evidence="1 2">
    <name type="scientific">Arenicella xantha</name>
    <dbReference type="NCBI Taxonomy" id="644221"/>
    <lineage>
        <taxon>Bacteria</taxon>
        <taxon>Pseudomonadati</taxon>
        <taxon>Pseudomonadota</taxon>
        <taxon>Gammaproteobacteria</taxon>
        <taxon>Arenicellales</taxon>
        <taxon>Arenicellaceae</taxon>
        <taxon>Arenicella</taxon>
    </lineage>
</organism>
<dbReference type="RefSeq" id="WP_113956027.1">
    <property type="nucleotide sequence ID" value="NZ_QNRT01000013.1"/>
</dbReference>
<proteinExistence type="predicted"/>
<dbReference type="OrthoDB" id="3078237at2"/>
<accession>A0A395JHA5</accession>
<name>A0A395JHA5_9GAMM</name>